<organism evidence="1 2">
    <name type="scientific">Puccinia coronata f. sp. avenae</name>
    <dbReference type="NCBI Taxonomy" id="200324"/>
    <lineage>
        <taxon>Eukaryota</taxon>
        <taxon>Fungi</taxon>
        <taxon>Dikarya</taxon>
        <taxon>Basidiomycota</taxon>
        <taxon>Pucciniomycotina</taxon>
        <taxon>Pucciniomycetes</taxon>
        <taxon>Pucciniales</taxon>
        <taxon>Pucciniaceae</taxon>
        <taxon>Puccinia</taxon>
    </lineage>
</organism>
<dbReference type="EMBL" id="PGCI01000912">
    <property type="protein sequence ID" value="PLW11711.1"/>
    <property type="molecule type" value="Genomic_DNA"/>
</dbReference>
<evidence type="ECO:0000313" key="2">
    <source>
        <dbReference type="Proteomes" id="UP000235392"/>
    </source>
</evidence>
<name>A0A2N5SEP4_9BASI</name>
<reference evidence="1 2" key="1">
    <citation type="submission" date="2017-11" db="EMBL/GenBank/DDBJ databases">
        <title>De novo assembly and phasing of dikaryotic genomes from two isolates of Puccinia coronata f. sp. avenae, the causal agent of oat crown rust.</title>
        <authorList>
            <person name="Miller M.E."/>
            <person name="Zhang Y."/>
            <person name="Omidvar V."/>
            <person name="Sperschneider J."/>
            <person name="Schwessinger B."/>
            <person name="Raley C."/>
            <person name="Palmer J.M."/>
            <person name="Garnica D."/>
            <person name="Upadhyaya N."/>
            <person name="Rathjen J."/>
            <person name="Taylor J.M."/>
            <person name="Park R.F."/>
            <person name="Dodds P.N."/>
            <person name="Hirsch C.D."/>
            <person name="Kianian S.F."/>
            <person name="Figueroa M."/>
        </authorList>
    </citation>
    <scope>NUCLEOTIDE SEQUENCE [LARGE SCALE GENOMIC DNA]</scope>
    <source>
        <strain evidence="1">12SD80</strain>
    </source>
</reference>
<dbReference type="AlphaFoldDB" id="A0A2N5SEP4"/>
<protein>
    <submittedName>
        <fullName evidence="1">Uncharacterized protein</fullName>
    </submittedName>
</protein>
<gene>
    <name evidence="1" type="ORF">PCASD_20728</name>
</gene>
<accession>A0A2N5SEP4</accession>
<comment type="caution">
    <text evidence="1">The sequence shown here is derived from an EMBL/GenBank/DDBJ whole genome shotgun (WGS) entry which is preliminary data.</text>
</comment>
<proteinExistence type="predicted"/>
<sequence>MFRKSPNSASLSEALLPNKIADSAEPSGLTPSLPQRDLPPEELAKLDQWLFEVYHGGPSPLVSWLRGVKARDPPNFLQDLNPKHNALMKEYDACNKKQPRVTPKMVALLDQVLNDISISSYDKQSAAIMAKWLQILGKITPTPNELQHVTPLKLMIWKHIEPRIAYMASEANPKNRPLFKNMLELCQRHTRPNDQNVSA</sequence>
<dbReference type="Proteomes" id="UP000235392">
    <property type="component" value="Unassembled WGS sequence"/>
</dbReference>
<evidence type="ECO:0000313" key="1">
    <source>
        <dbReference type="EMBL" id="PLW11711.1"/>
    </source>
</evidence>